<dbReference type="InterPro" id="IPR036291">
    <property type="entry name" value="NAD(P)-bd_dom_sf"/>
</dbReference>
<evidence type="ECO:0000259" key="16">
    <source>
        <dbReference type="Pfam" id="PF00590"/>
    </source>
</evidence>
<reference evidence="19 20" key="1">
    <citation type="journal article" date="2020" name="Microorganisms">
        <title>Osmotic Adaptation and Compatible Solute Biosynthesis of Phototrophic Bacteria as Revealed from Genome Analyses.</title>
        <authorList>
            <person name="Imhoff J.F."/>
            <person name="Rahn T."/>
            <person name="Kunzel S."/>
            <person name="Keller A."/>
            <person name="Neulinger S.C."/>
        </authorList>
    </citation>
    <scope>NUCLEOTIDE SEQUENCE [LARGE SCALE GENOMIC DNA]</scope>
    <source>
        <strain evidence="19 20">DSM 15382</strain>
    </source>
</reference>
<dbReference type="NCBIfam" id="NF004790">
    <property type="entry name" value="PRK06136.1"/>
    <property type="match status" value="1"/>
</dbReference>
<evidence type="ECO:0000256" key="8">
    <source>
        <dbReference type="ARBA" id="ARBA00023027"/>
    </source>
</evidence>
<evidence type="ECO:0000256" key="14">
    <source>
        <dbReference type="RuleBase" id="RU003960"/>
    </source>
</evidence>
<protein>
    <submittedName>
        <fullName evidence="19">Uroporphyrinogen-III C-methyltransferase</fullName>
    </submittedName>
</protein>
<dbReference type="InterPro" id="IPR014776">
    <property type="entry name" value="4pyrrole_Mease_sub2"/>
</dbReference>
<dbReference type="SUPFAM" id="SSF51735">
    <property type="entry name" value="NAD(P)-binding Rossmann-fold domains"/>
    <property type="match status" value="1"/>
</dbReference>
<dbReference type="NCBIfam" id="TIGR01469">
    <property type="entry name" value="cobA_cysG_Cterm"/>
    <property type="match status" value="1"/>
</dbReference>
<keyword evidence="6" id="KW-0949">S-adenosyl-L-methionine</keyword>
<dbReference type="InterPro" id="IPR000878">
    <property type="entry name" value="4pyrrol_Mease"/>
</dbReference>
<gene>
    <name evidence="19" type="primary">cobA</name>
    <name evidence="19" type="ORF">CKO45_17785</name>
</gene>
<comment type="similarity">
    <text evidence="2 14">Belongs to the precorrin methyltransferase family.</text>
</comment>
<dbReference type="SUPFAM" id="SSF75615">
    <property type="entry name" value="Siroheme synthase middle domains-like"/>
    <property type="match status" value="1"/>
</dbReference>
<dbReference type="Pfam" id="PF10414">
    <property type="entry name" value="CysG_dimeriser"/>
    <property type="match status" value="1"/>
</dbReference>
<dbReference type="InterPro" id="IPR035996">
    <property type="entry name" value="4pyrrol_Methylase_sf"/>
</dbReference>
<keyword evidence="3" id="KW-0169">Cobalamin biosynthesis</keyword>
<dbReference type="CDD" id="cd11642">
    <property type="entry name" value="SUMT"/>
    <property type="match status" value="1"/>
</dbReference>
<sequence length="527" mass="54644">MQHFPIFLDLRGRIALVLGTGEVAARKAEPLRQAGAEIRLAARFDPALLEGCAIAIGADAELPDLEALAEACRARGIPVNVVDKPALCTALMPAIIDRDPMTIAVSTGGAAPVLARQVRQRIEAAVPPAIGRVAALAERCKALVRRRLPDLVARRRFLDAALTGPAADLAMAGRDAEADAALARALDAADAAPPGIVHLVGAGPGAGDLLTLRALRLLGEADVIVHDRLGTEEVLDLARRDAERIFVGKSRANHCLRQEEINALLVRLAREGKRVVRLKGGDPLVFGRGGEEAEALAAAGIACEVVPGVTAALACAAGAGIPLTHREAARAVTFVTGHRRDGRVDVSGLVVPGQTLAIYMGITMLREIRDGLVAQGMDPRIPAAVVERGGTSRQRVLRGTLEEVAATAQAWVDGARRGMDAAPRDAAPGAIGRTGLRLRRNTAAAPASRQRHECGTAPRGRAGGCKPERCPVLPTPCPTARPSMPSRRGGAGMGGSGPCSASASPPGWARCSAPSPGRCCCCCSRSG</sequence>
<keyword evidence="8" id="KW-0520">NAD</keyword>
<evidence type="ECO:0000256" key="13">
    <source>
        <dbReference type="ARBA" id="ARBA00047561"/>
    </source>
</evidence>
<evidence type="ECO:0000256" key="4">
    <source>
        <dbReference type="ARBA" id="ARBA00022603"/>
    </source>
</evidence>
<feature type="region of interest" description="Disordered" evidence="15">
    <location>
        <begin position="480"/>
        <end position="499"/>
    </location>
</feature>
<feature type="domain" description="Tetrapyrrole methylase" evidence="16">
    <location>
        <begin position="197"/>
        <end position="404"/>
    </location>
</feature>
<dbReference type="PROSITE" id="PS00840">
    <property type="entry name" value="SUMT_2"/>
    <property type="match status" value="1"/>
</dbReference>
<evidence type="ECO:0000256" key="6">
    <source>
        <dbReference type="ARBA" id="ARBA00022691"/>
    </source>
</evidence>
<keyword evidence="5 14" id="KW-0808">Transferase</keyword>
<dbReference type="InterPro" id="IPR028281">
    <property type="entry name" value="Sirohaem_synthase_central"/>
</dbReference>
<keyword evidence="11" id="KW-0511">Multifunctional enzyme</keyword>
<feature type="region of interest" description="Disordered" evidence="15">
    <location>
        <begin position="443"/>
        <end position="465"/>
    </location>
</feature>
<evidence type="ECO:0000256" key="7">
    <source>
        <dbReference type="ARBA" id="ARBA00023002"/>
    </source>
</evidence>
<evidence type="ECO:0000256" key="11">
    <source>
        <dbReference type="ARBA" id="ARBA00023268"/>
    </source>
</evidence>
<evidence type="ECO:0000313" key="20">
    <source>
        <dbReference type="Proteomes" id="UP000697995"/>
    </source>
</evidence>
<evidence type="ECO:0000256" key="1">
    <source>
        <dbReference type="ARBA" id="ARBA00005010"/>
    </source>
</evidence>
<dbReference type="RefSeq" id="WP_200305890.1">
    <property type="nucleotide sequence ID" value="NZ_NRSG01000145.1"/>
</dbReference>
<dbReference type="Proteomes" id="UP000697995">
    <property type="component" value="Unassembled WGS sequence"/>
</dbReference>
<dbReference type="Pfam" id="PF00590">
    <property type="entry name" value="TP_methylase"/>
    <property type="match status" value="1"/>
</dbReference>
<dbReference type="InterPro" id="IPR006367">
    <property type="entry name" value="Sirohaem_synthase_N"/>
</dbReference>
<comment type="pathway">
    <text evidence="1">Porphyrin-containing compound metabolism; siroheme biosynthesis; sirohydrochlorin from precorrin-2: step 1/1.</text>
</comment>
<evidence type="ECO:0000256" key="2">
    <source>
        <dbReference type="ARBA" id="ARBA00005879"/>
    </source>
</evidence>
<dbReference type="Gene3D" id="3.30.950.10">
    <property type="entry name" value="Methyltransferase, Cobalt-precorrin-4 Transmethylase, Domain 2"/>
    <property type="match status" value="1"/>
</dbReference>
<evidence type="ECO:0000313" key="19">
    <source>
        <dbReference type="EMBL" id="MBK1660085.1"/>
    </source>
</evidence>
<dbReference type="EMBL" id="NRSG01000145">
    <property type="protein sequence ID" value="MBK1660085.1"/>
    <property type="molecule type" value="Genomic_DNA"/>
</dbReference>
<evidence type="ECO:0000259" key="17">
    <source>
        <dbReference type="Pfam" id="PF10414"/>
    </source>
</evidence>
<dbReference type="InterPro" id="IPR003043">
    <property type="entry name" value="Uropor_MeTrfase_CS"/>
</dbReference>
<dbReference type="InterPro" id="IPR006366">
    <property type="entry name" value="CobA/CysG_C"/>
</dbReference>
<dbReference type="InterPro" id="IPR037115">
    <property type="entry name" value="Sirohaem_synt_dimer_dom_sf"/>
</dbReference>
<organism evidence="19 20">
    <name type="scientific">Paracraurococcus ruber</name>
    <dbReference type="NCBI Taxonomy" id="77675"/>
    <lineage>
        <taxon>Bacteria</taxon>
        <taxon>Pseudomonadati</taxon>
        <taxon>Pseudomonadota</taxon>
        <taxon>Alphaproteobacteria</taxon>
        <taxon>Acetobacterales</taxon>
        <taxon>Roseomonadaceae</taxon>
        <taxon>Paracraurococcus</taxon>
    </lineage>
</organism>
<keyword evidence="7" id="KW-0560">Oxidoreductase</keyword>
<evidence type="ECO:0000256" key="10">
    <source>
        <dbReference type="ARBA" id="ARBA00023244"/>
    </source>
</evidence>
<keyword evidence="4 14" id="KW-0489">Methyltransferase</keyword>
<feature type="domain" description="Siroheme synthase central" evidence="18">
    <location>
        <begin position="98"/>
        <end position="124"/>
    </location>
</feature>
<comment type="caution">
    <text evidence="19">The sequence shown here is derived from an EMBL/GenBank/DDBJ whole genome shotgun (WGS) entry which is preliminary data.</text>
</comment>
<proteinExistence type="inferred from homology"/>
<comment type="catalytic activity">
    <reaction evidence="13">
        <text>precorrin-2 + NAD(+) = sirohydrochlorin + NADH + 2 H(+)</text>
        <dbReference type="Rhea" id="RHEA:15613"/>
        <dbReference type="ChEBI" id="CHEBI:15378"/>
        <dbReference type="ChEBI" id="CHEBI:57540"/>
        <dbReference type="ChEBI" id="CHEBI:57945"/>
        <dbReference type="ChEBI" id="CHEBI:58351"/>
        <dbReference type="ChEBI" id="CHEBI:58827"/>
        <dbReference type="EC" id="1.3.1.76"/>
    </reaction>
</comment>
<dbReference type="Gene3D" id="3.40.50.720">
    <property type="entry name" value="NAD(P)-binding Rossmann-like Domain"/>
    <property type="match status" value="1"/>
</dbReference>
<dbReference type="Pfam" id="PF14824">
    <property type="entry name" value="Sirohm_synth_M"/>
    <property type="match status" value="1"/>
</dbReference>
<evidence type="ECO:0000256" key="15">
    <source>
        <dbReference type="SAM" id="MobiDB-lite"/>
    </source>
</evidence>
<keyword evidence="10" id="KW-0627">Porphyrin biosynthesis</keyword>
<dbReference type="InterPro" id="IPR019478">
    <property type="entry name" value="Sirohaem_synthase_dimer_dom"/>
</dbReference>
<dbReference type="PROSITE" id="PS00839">
    <property type="entry name" value="SUMT_1"/>
    <property type="match status" value="1"/>
</dbReference>
<name>A0ABS1D057_9PROT</name>
<dbReference type="PANTHER" id="PTHR45790">
    <property type="entry name" value="SIROHEME SYNTHASE-RELATED"/>
    <property type="match status" value="1"/>
</dbReference>
<dbReference type="NCBIfam" id="TIGR01470">
    <property type="entry name" value="cysG_Nterm"/>
    <property type="match status" value="1"/>
</dbReference>
<evidence type="ECO:0000256" key="5">
    <source>
        <dbReference type="ARBA" id="ARBA00022679"/>
    </source>
</evidence>
<evidence type="ECO:0000256" key="9">
    <source>
        <dbReference type="ARBA" id="ARBA00023239"/>
    </source>
</evidence>
<keyword evidence="9" id="KW-0456">Lyase</keyword>
<comment type="pathway">
    <text evidence="12">Porphyrin-containing compound metabolism; siroheme biosynthesis; precorrin-2 from uroporphyrinogen III: step 1/1.</text>
</comment>
<dbReference type="InterPro" id="IPR050161">
    <property type="entry name" value="Siro_Cobalamin_biosynth"/>
</dbReference>
<evidence type="ECO:0000256" key="12">
    <source>
        <dbReference type="ARBA" id="ARBA00025705"/>
    </source>
</evidence>
<dbReference type="Gene3D" id="3.30.160.110">
    <property type="entry name" value="Siroheme synthase, domain 2"/>
    <property type="match status" value="1"/>
</dbReference>
<dbReference type="NCBIfam" id="NF007922">
    <property type="entry name" value="PRK10637.1"/>
    <property type="match status" value="1"/>
</dbReference>
<dbReference type="InterPro" id="IPR014777">
    <property type="entry name" value="4pyrrole_Mease_sub1"/>
</dbReference>
<evidence type="ECO:0000259" key="18">
    <source>
        <dbReference type="Pfam" id="PF14824"/>
    </source>
</evidence>
<accession>A0ABS1D057</accession>
<evidence type="ECO:0000256" key="3">
    <source>
        <dbReference type="ARBA" id="ARBA00022573"/>
    </source>
</evidence>
<dbReference type="Gene3D" id="1.10.8.210">
    <property type="entry name" value="Sirohaem synthase, dimerisation domain"/>
    <property type="match status" value="1"/>
</dbReference>
<dbReference type="SUPFAM" id="SSF53790">
    <property type="entry name" value="Tetrapyrrole methylase"/>
    <property type="match status" value="1"/>
</dbReference>
<keyword evidence="20" id="KW-1185">Reference proteome</keyword>
<feature type="domain" description="Sirohaem synthase dimerisation" evidence="17">
    <location>
        <begin position="130"/>
        <end position="186"/>
    </location>
</feature>
<dbReference type="PANTHER" id="PTHR45790:SF3">
    <property type="entry name" value="S-ADENOSYL-L-METHIONINE-DEPENDENT UROPORPHYRINOGEN III METHYLTRANSFERASE, CHLOROPLASTIC"/>
    <property type="match status" value="1"/>
</dbReference>
<dbReference type="Gene3D" id="3.40.1010.10">
    <property type="entry name" value="Cobalt-precorrin-4 Transmethylase, Domain 1"/>
    <property type="match status" value="1"/>
</dbReference>
<dbReference type="Pfam" id="PF13241">
    <property type="entry name" value="NAD_binding_7"/>
    <property type="match status" value="1"/>
</dbReference>